<feature type="binding site" evidence="5">
    <location>
        <begin position="75"/>
        <end position="76"/>
    </location>
    <ligand>
        <name>FMN</name>
        <dbReference type="ChEBI" id="CHEBI:58210"/>
    </ligand>
</feature>
<gene>
    <name evidence="5 9" type="primary">pdxH</name>
    <name evidence="9" type="ORF">AAIR29_06020</name>
</gene>
<feature type="binding site" evidence="5">
    <location>
        <position position="196"/>
    </location>
    <ligand>
        <name>FMN</name>
        <dbReference type="ChEBI" id="CHEBI:58210"/>
    </ligand>
</feature>
<comment type="caution">
    <text evidence="5">Lacks conserved residue(s) required for the propagation of feature annotation.</text>
</comment>
<dbReference type="PANTHER" id="PTHR10851:SF0">
    <property type="entry name" value="PYRIDOXINE-5'-PHOSPHATE OXIDASE"/>
    <property type="match status" value="1"/>
</dbReference>
<feature type="domain" description="Pyridoxamine 5'-phosphate oxidase N-terminal" evidence="7">
    <location>
        <begin position="32"/>
        <end position="158"/>
    </location>
</feature>
<evidence type="ECO:0000256" key="2">
    <source>
        <dbReference type="ARBA" id="ARBA00022630"/>
    </source>
</evidence>
<feature type="domain" description="Pyridoxine 5'-phosphate oxidase dimerisation C-terminal" evidence="8">
    <location>
        <begin position="173"/>
        <end position="222"/>
    </location>
</feature>
<keyword evidence="2 5" id="KW-0285">Flavoprotein</keyword>
<sequence length="222" mass="25479">MDFTDQRLSYEKGSLDQQSIPASPFELLKTWMDEAIAQQVQEPYAMSLATCGTDQKPSVRIVLMREITDTGIVFYTNYESAKGQDISENPNAEVLFFWHELERQIRISGSIAKIDADKSAAYFQKRPHDSQVGAWVSQPQSGEVANREVMEQTFEALQNDYPENSQVPTPEFWGGYEITIHEIEFWQGRASRMHDRIVYTRDSNSNNVNKNDASWSTKRLLP</sequence>
<dbReference type="RefSeq" id="WP_299220013.1">
    <property type="nucleotide sequence ID" value="NZ_JBDGHN010000002.1"/>
</dbReference>
<protein>
    <recommendedName>
        <fullName evidence="5">Pyridoxine/pyridoxamine 5'-phosphate oxidase</fullName>
        <ecNumber evidence="5">1.4.3.5</ecNumber>
    </recommendedName>
    <alternativeName>
        <fullName evidence="5">PNP/PMP oxidase</fullName>
        <shortName evidence="5">PNPOx</shortName>
    </alternativeName>
    <alternativeName>
        <fullName evidence="5">Pyridoxal 5'-phosphate synthase</fullName>
    </alternativeName>
</protein>
<organism evidence="9 10">
    <name type="scientific">Psychrobacter saeujeotis</name>
    <dbReference type="NCBI Taxonomy" id="3143436"/>
    <lineage>
        <taxon>Bacteria</taxon>
        <taxon>Pseudomonadati</taxon>
        <taxon>Pseudomonadota</taxon>
        <taxon>Gammaproteobacteria</taxon>
        <taxon>Moraxellales</taxon>
        <taxon>Moraxellaceae</taxon>
        <taxon>Psychrobacter</taxon>
    </lineage>
</organism>
<dbReference type="Proteomes" id="UP001461960">
    <property type="component" value="Unassembled WGS sequence"/>
</dbReference>
<comment type="catalytic activity">
    <reaction evidence="5">
        <text>pyridoxamine 5'-phosphate + O2 + H2O = pyridoxal 5'-phosphate + H2O2 + NH4(+)</text>
        <dbReference type="Rhea" id="RHEA:15817"/>
        <dbReference type="ChEBI" id="CHEBI:15377"/>
        <dbReference type="ChEBI" id="CHEBI:15379"/>
        <dbReference type="ChEBI" id="CHEBI:16240"/>
        <dbReference type="ChEBI" id="CHEBI:28938"/>
        <dbReference type="ChEBI" id="CHEBI:58451"/>
        <dbReference type="ChEBI" id="CHEBI:597326"/>
        <dbReference type="EC" id="1.4.3.5"/>
    </reaction>
</comment>
<dbReference type="InterPro" id="IPR019576">
    <property type="entry name" value="Pyridoxamine_oxidase_dimer_C"/>
</dbReference>
<keyword evidence="5" id="KW-0664">Pyridoxine biosynthesis</keyword>
<comment type="subunit">
    <text evidence="5">Homodimer.</text>
</comment>
<keyword evidence="4 5" id="KW-0560">Oxidoreductase</keyword>
<accession>A0ABU9X714</accession>
<evidence type="ECO:0000256" key="1">
    <source>
        <dbReference type="ARBA" id="ARBA00007301"/>
    </source>
</evidence>
<feature type="binding site" evidence="5">
    <location>
        <position position="82"/>
    </location>
    <ligand>
        <name>FMN</name>
        <dbReference type="ChEBI" id="CHEBI:58210"/>
    </ligand>
</feature>
<dbReference type="InterPro" id="IPR012349">
    <property type="entry name" value="Split_barrel_FMN-bd"/>
</dbReference>
<dbReference type="SUPFAM" id="SSF50475">
    <property type="entry name" value="FMN-binding split barrel"/>
    <property type="match status" value="1"/>
</dbReference>
<name>A0ABU9X714_9GAMM</name>
<feature type="binding site" evidence="5">
    <location>
        <position position="130"/>
    </location>
    <ligand>
        <name>substrate</name>
    </ligand>
</feature>
<comment type="function">
    <text evidence="5">Catalyzes the oxidation of either pyridoxine 5'-phosphate (PNP) or pyridoxamine 5'-phosphate (PMP) into pyridoxal 5'-phosphate (PLP).</text>
</comment>
<proteinExistence type="inferred from homology"/>
<evidence type="ECO:0000256" key="3">
    <source>
        <dbReference type="ARBA" id="ARBA00022643"/>
    </source>
</evidence>
<dbReference type="EMBL" id="JBDGHN010000002">
    <property type="protein sequence ID" value="MEN2751190.1"/>
    <property type="molecule type" value="Genomic_DNA"/>
</dbReference>
<comment type="pathway">
    <text evidence="5">Cofactor metabolism; pyridoxal 5'-phosphate salvage; pyridoxal 5'-phosphate from pyridoxine 5'-phosphate: step 1/1.</text>
</comment>
<keyword evidence="10" id="KW-1185">Reference proteome</keyword>
<dbReference type="InterPro" id="IPR019740">
    <property type="entry name" value="Pyridox_Oxase_CS"/>
</dbReference>
<dbReference type="NCBIfam" id="TIGR00558">
    <property type="entry name" value="pdxH"/>
    <property type="match status" value="1"/>
</dbReference>
<comment type="caution">
    <text evidence="9">The sequence shown here is derived from an EMBL/GenBank/DDBJ whole genome shotgun (WGS) entry which is preliminary data.</text>
</comment>
<dbReference type="Pfam" id="PF10590">
    <property type="entry name" value="PNP_phzG_C"/>
    <property type="match status" value="1"/>
</dbReference>
<evidence type="ECO:0000256" key="4">
    <source>
        <dbReference type="ARBA" id="ARBA00023002"/>
    </source>
</evidence>
<evidence type="ECO:0000256" key="5">
    <source>
        <dbReference type="HAMAP-Rule" id="MF_01629"/>
    </source>
</evidence>
<feature type="region of interest" description="Disordered" evidence="6">
    <location>
        <begin position="202"/>
        <end position="222"/>
    </location>
</feature>
<feature type="binding site" evidence="5">
    <location>
        <begin position="192"/>
        <end position="194"/>
    </location>
    <ligand>
        <name>substrate</name>
    </ligand>
</feature>
<dbReference type="InterPro" id="IPR011576">
    <property type="entry name" value="Pyridox_Oxase_N"/>
</dbReference>
<reference evidence="9 10" key="1">
    <citation type="submission" date="2024-05" db="EMBL/GenBank/DDBJ databases">
        <authorList>
            <person name="Kim H.-Y."/>
            <person name="Kim E."/>
            <person name="Cai Y."/>
            <person name="Yang S.-M."/>
            <person name="Lee W."/>
        </authorList>
    </citation>
    <scope>NUCLEOTIDE SEQUENCE [LARGE SCALE GENOMIC DNA]</scope>
    <source>
        <strain evidence="9 10">FBL11</strain>
    </source>
</reference>
<comment type="similarity">
    <text evidence="1 5">Belongs to the pyridoxamine 5'-phosphate oxidase family.</text>
</comment>
<evidence type="ECO:0000259" key="8">
    <source>
        <dbReference type="Pfam" id="PF10590"/>
    </source>
</evidence>
<dbReference type="HAMAP" id="MF_01629">
    <property type="entry name" value="PdxH"/>
    <property type="match status" value="1"/>
</dbReference>
<dbReference type="PANTHER" id="PTHR10851">
    <property type="entry name" value="PYRIDOXINE-5-PHOSPHATE OXIDASE"/>
    <property type="match status" value="1"/>
</dbReference>
<dbReference type="PROSITE" id="PS01064">
    <property type="entry name" value="PYRIDOX_OXIDASE"/>
    <property type="match status" value="1"/>
</dbReference>
<dbReference type="InterPro" id="IPR000659">
    <property type="entry name" value="Pyridox_Oxase"/>
</dbReference>
<dbReference type="NCBIfam" id="NF004231">
    <property type="entry name" value="PRK05679.1"/>
    <property type="match status" value="1"/>
</dbReference>
<evidence type="ECO:0000313" key="10">
    <source>
        <dbReference type="Proteomes" id="UP001461960"/>
    </source>
</evidence>
<feature type="binding site" evidence="5">
    <location>
        <begin position="60"/>
        <end position="65"/>
    </location>
    <ligand>
        <name>FMN</name>
        <dbReference type="ChEBI" id="CHEBI:58210"/>
    </ligand>
</feature>
<feature type="binding site" evidence="5">
    <location>
        <position position="122"/>
    </location>
    <ligand>
        <name>substrate</name>
    </ligand>
</feature>
<evidence type="ECO:0000313" key="9">
    <source>
        <dbReference type="EMBL" id="MEN2751190.1"/>
    </source>
</evidence>
<feature type="binding site" evidence="5">
    <location>
        <position position="104"/>
    </location>
    <ligand>
        <name>FMN</name>
        <dbReference type="ChEBI" id="CHEBI:58210"/>
    </ligand>
</feature>
<dbReference type="EC" id="1.4.3.5" evidence="5"/>
<dbReference type="Gene3D" id="2.30.110.10">
    <property type="entry name" value="Electron Transport, Fmn-binding Protein, Chain A"/>
    <property type="match status" value="1"/>
</dbReference>
<comment type="cofactor">
    <cofactor evidence="5">
        <name>FMN</name>
        <dbReference type="ChEBI" id="CHEBI:58210"/>
    </cofactor>
    <text evidence="5">Binds 1 FMN per subunit.</text>
</comment>
<feature type="binding site" evidence="5">
    <location>
        <position position="65"/>
    </location>
    <ligand>
        <name>substrate</name>
    </ligand>
</feature>
<feature type="binding site" evidence="5">
    <location>
        <position position="186"/>
    </location>
    <ligand>
        <name>FMN</name>
        <dbReference type="ChEBI" id="CHEBI:58210"/>
    </ligand>
</feature>
<comment type="catalytic activity">
    <reaction evidence="5">
        <text>pyridoxine 5'-phosphate + O2 = pyridoxal 5'-phosphate + H2O2</text>
        <dbReference type="Rhea" id="RHEA:15149"/>
        <dbReference type="ChEBI" id="CHEBI:15379"/>
        <dbReference type="ChEBI" id="CHEBI:16240"/>
        <dbReference type="ChEBI" id="CHEBI:58589"/>
        <dbReference type="ChEBI" id="CHEBI:597326"/>
        <dbReference type="EC" id="1.4.3.5"/>
    </reaction>
</comment>
<evidence type="ECO:0000259" key="7">
    <source>
        <dbReference type="Pfam" id="PF01243"/>
    </source>
</evidence>
<comment type="pathway">
    <text evidence="5">Cofactor metabolism; pyridoxal 5'-phosphate salvage; pyridoxal 5'-phosphate from pyridoxamine 5'-phosphate: step 1/1.</text>
</comment>
<dbReference type="Pfam" id="PF01243">
    <property type="entry name" value="PNPOx_N"/>
    <property type="match status" value="1"/>
</dbReference>
<dbReference type="GO" id="GO:0004733">
    <property type="term" value="F:pyridoxamine phosphate oxidase activity"/>
    <property type="evidence" value="ECO:0007669"/>
    <property type="project" value="UniProtKB-EC"/>
</dbReference>
<dbReference type="PIRSF" id="PIRSF000190">
    <property type="entry name" value="Pyd_amn-ph_oxd"/>
    <property type="match status" value="1"/>
</dbReference>
<feature type="binding site" evidence="5">
    <location>
        <begin position="140"/>
        <end position="141"/>
    </location>
    <ligand>
        <name>FMN</name>
        <dbReference type="ChEBI" id="CHEBI:58210"/>
    </ligand>
</feature>
<feature type="binding site" evidence="5">
    <location>
        <position position="126"/>
    </location>
    <ligand>
        <name>substrate</name>
    </ligand>
</feature>
<evidence type="ECO:0000256" key="6">
    <source>
        <dbReference type="SAM" id="MobiDB-lite"/>
    </source>
</evidence>
<keyword evidence="3 5" id="KW-0288">FMN</keyword>